<evidence type="ECO:0000256" key="2">
    <source>
        <dbReference type="ARBA" id="ARBA00022723"/>
    </source>
</evidence>
<keyword evidence="6" id="KW-1185">Reference proteome</keyword>
<protein>
    <submittedName>
        <fullName evidence="5">CoA ester lyase</fullName>
    </submittedName>
</protein>
<dbReference type="EMBL" id="BAABGJ010000079">
    <property type="protein sequence ID" value="GAA4353571.1"/>
    <property type="molecule type" value="Genomic_DNA"/>
</dbReference>
<keyword evidence="2" id="KW-0479">Metal-binding</keyword>
<dbReference type="GO" id="GO:0016829">
    <property type="term" value="F:lyase activity"/>
    <property type="evidence" value="ECO:0007669"/>
    <property type="project" value="UniProtKB-KW"/>
</dbReference>
<dbReference type="PIRSF" id="PIRSF015582">
    <property type="entry name" value="Cit_lyase_B"/>
    <property type="match status" value="1"/>
</dbReference>
<dbReference type="InterPro" id="IPR005000">
    <property type="entry name" value="Aldolase/citrate-lyase_domain"/>
</dbReference>
<sequence length="283" mass="29954">MSTLIGSARSFLFVPGSRPERFEKALSAGADCVILDLEDAVAPEQKGAARDHLAQRLPGFGRDQLARILVRINAADTPWHEDDLRLLGEWTPRGLAGAMVPKSSAASVLNAAAAALGVGAALVPLVESLEGLDALDLITRAPQVARLAFGHLDFQLDLDMRCTPDEPELVPARFALVAASRRAQLPAPVDGVTTDTGSRERLLKDAQRARALGFRGKLCIHPAQVQGVNEAFSPSASELDWARRVLAGAGSSGGQAFSMDGRMVDLPVIRLARTMLGQAGAAR</sequence>
<organism evidence="5 6">
    <name type="scientific">Variovorax defluvii</name>
    <dbReference type="NCBI Taxonomy" id="913761"/>
    <lineage>
        <taxon>Bacteria</taxon>
        <taxon>Pseudomonadati</taxon>
        <taxon>Pseudomonadota</taxon>
        <taxon>Betaproteobacteria</taxon>
        <taxon>Burkholderiales</taxon>
        <taxon>Comamonadaceae</taxon>
        <taxon>Variovorax</taxon>
    </lineage>
</organism>
<evidence type="ECO:0000313" key="6">
    <source>
        <dbReference type="Proteomes" id="UP001500975"/>
    </source>
</evidence>
<feature type="domain" description="HpcH/HpaI aldolase/citrate lyase" evidence="4">
    <location>
        <begin position="9"/>
        <end position="222"/>
    </location>
</feature>
<dbReference type="InterPro" id="IPR015813">
    <property type="entry name" value="Pyrv/PenolPyrv_kinase-like_dom"/>
</dbReference>
<dbReference type="PANTHER" id="PTHR32308">
    <property type="entry name" value="LYASE BETA SUBUNIT, PUTATIVE (AFU_ORTHOLOGUE AFUA_4G13030)-RELATED"/>
    <property type="match status" value="1"/>
</dbReference>
<dbReference type="Proteomes" id="UP001500975">
    <property type="component" value="Unassembled WGS sequence"/>
</dbReference>
<name>A0ABP8I8P3_9BURK</name>
<evidence type="ECO:0000256" key="1">
    <source>
        <dbReference type="ARBA" id="ARBA00001946"/>
    </source>
</evidence>
<proteinExistence type="predicted"/>
<accession>A0ABP8I8P3</accession>
<keyword evidence="5" id="KW-0456">Lyase</keyword>
<evidence type="ECO:0000256" key="3">
    <source>
        <dbReference type="ARBA" id="ARBA00022842"/>
    </source>
</evidence>
<comment type="caution">
    <text evidence="5">The sequence shown here is derived from an EMBL/GenBank/DDBJ whole genome shotgun (WGS) entry which is preliminary data.</text>
</comment>
<reference evidence="6" key="1">
    <citation type="journal article" date="2019" name="Int. J. Syst. Evol. Microbiol.">
        <title>The Global Catalogue of Microorganisms (GCM) 10K type strain sequencing project: providing services to taxonomists for standard genome sequencing and annotation.</title>
        <authorList>
            <consortium name="The Broad Institute Genomics Platform"/>
            <consortium name="The Broad Institute Genome Sequencing Center for Infectious Disease"/>
            <person name="Wu L."/>
            <person name="Ma J."/>
        </authorList>
    </citation>
    <scope>NUCLEOTIDE SEQUENCE [LARGE SCALE GENOMIC DNA]</scope>
    <source>
        <strain evidence="6">JCM 17804</strain>
    </source>
</reference>
<dbReference type="RefSeq" id="WP_345540621.1">
    <property type="nucleotide sequence ID" value="NZ_BAABGJ010000079.1"/>
</dbReference>
<gene>
    <name evidence="5" type="ORF">GCM10023165_43850</name>
</gene>
<keyword evidence="3" id="KW-0460">Magnesium</keyword>
<dbReference type="SUPFAM" id="SSF51621">
    <property type="entry name" value="Phosphoenolpyruvate/pyruvate domain"/>
    <property type="match status" value="1"/>
</dbReference>
<dbReference type="PANTHER" id="PTHR32308:SF10">
    <property type="entry name" value="CITRATE LYASE SUBUNIT BETA"/>
    <property type="match status" value="1"/>
</dbReference>
<dbReference type="Pfam" id="PF03328">
    <property type="entry name" value="HpcH_HpaI"/>
    <property type="match status" value="1"/>
</dbReference>
<dbReference type="Gene3D" id="3.20.20.60">
    <property type="entry name" value="Phosphoenolpyruvate-binding domains"/>
    <property type="match status" value="1"/>
</dbReference>
<evidence type="ECO:0000259" key="4">
    <source>
        <dbReference type="Pfam" id="PF03328"/>
    </source>
</evidence>
<dbReference type="InterPro" id="IPR040442">
    <property type="entry name" value="Pyrv_kinase-like_dom_sf"/>
</dbReference>
<comment type="cofactor">
    <cofactor evidence="1">
        <name>Mg(2+)</name>
        <dbReference type="ChEBI" id="CHEBI:18420"/>
    </cofactor>
</comment>
<evidence type="ECO:0000313" key="5">
    <source>
        <dbReference type="EMBL" id="GAA4353571.1"/>
    </source>
</evidence>
<dbReference type="InterPro" id="IPR011206">
    <property type="entry name" value="Citrate_lyase_beta/mcl1/mcl2"/>
</dbReference>